<organism evidence="2 3">
    <name type="scientific">Treponema pedis</name>
    <dbReference type="NCBI Taxonomy" id="409322"/>
    <lineage>
        <taxon>Bacteria</taxon>
        <taxon>Pseudomonadati</taxon>
        <taxon>Spirochaetota</taxon>
        <taxon>Spirochaetia</taxon>
        <taxon>Spirochaetales</taxon>
        <taxon>Treponemataceae</taxon>
        <taxon>Treponema</taxon>
    </lineage>
</organism>
<sequence>MKFKVLFLFFFIFSSFAFAEDNSADGKTAASKRSAAAESQDIDIEKALLSVLDKNTAKELFEKGSVFSYKYKTADMTPELSPSSGLMEKITASFLKSNLKPVFLMEGLYLYKKENDKFFDISKILRNISGLEGIQYYSHSRGKMRTLYSKSFTVKEVKSGEKISYEKISDVLEGSADGLKILARQEDLTFGNYIYEYEYFTDGHSCGMVCLNNETLKYSIFKVIAPKNLRVVLAVHDLGGYLAVYCCTAADFTKLPGLEKKLKNSFSSRAEALYKWFIKEYNKTGS</sequence>
<reference evidence="2 3" key="1">
    <citation type="submission" date="2020-09" db="EMBL/GenBank/DDBJ databases">
        <title>Characterization of Treponema spp. from bovine digital dermatitis in Korea.</title>
        <authorList>
            <person name="Espiritu H.M."/>
            <person name="Cho Y.I."/>
            <person name="Mamuad L."/>
        </authorList>
    </citation>
    <scope>NUCLEOTIDE SEQUENCE [LARGE SCALE GENOMIC DNA]</scope>
    <source>
        <strain evidence="2 3">KS1</strain>
    </source>
</reference>
<feature type="signal peptide" evidence="1">
    <location>
        <begin position="1"/>
        <end position="19"/>
    </location>
</feature>
<keyword evidence="1" id="KW-0732">Signal</keyword>
<evidence type="ECO:0000256" key="1">
    <source>
        <dbReference type="SAM" id="SignalP"/>
    </source>
</evidence>
<dbReference type="AlphaFoldDB" id="A0A7S6WNN5"/>
<dbReference type="EMBL" id="CP061839">
    <property type="protein sequence ID" value="QOW60483.1"/>
    <property type="molecule type" value="Genomic_DNA"/>
</dbReference>
<dbReference type="InterPro" id="IPR046745">
    <property type="entry name" value="DUF6675"/>
</dbReference>
<dbReference type="GeneID" id="301091174"/>
<accession>A0A7S6WNN5</accession>
<evidence type="ECO:0000313" key="2">
    <source>
        <dbReference type="EMBL" id="QOW60483.1"/>
    </source>
</evidence>
<dbReference type="Proteomes" id="UP000593915">
    <property type="component" value="Chromosome"/>
</dbReference>
<protein>
    <recommendedName>
        <fullName evidence="4">Lipoprotein</fullName>
    </recommendedName>
</protein>
<proteinExistence type="predicted"/>
<feature type="chain" id="PRO_5032555590" description="Lipoprotein" evidence="1">
    <location>
        <begin position="20"/>
        <end position="286"/>
    </location>
</feature>
<gene>
    <name evidence="2" type="ORF">IFE08_11820</name>
</gene>
<evidence type="ECO:0000313" key="3">
    <source>
        <dbReference type="Proteomes" id="UP000593915"/>
    </source>
</evidence>
<dbReference type="RefSeq" id="WP_020966542.1">
    <property type="nucleotide sequence ID" value="NZ_CP061839.1"/>
</dbReference>
<name>A0A7S6WNN5_9SPIR</name>
<dbReference type="Pfam" id="PF20380">
    <property type="entry name" value="DUF6675"/>
    <property type="match status" value="1"/>
</dbReference>
<evidence type="ECO:0008006" key="4">
    <source>
        <dbReference type="Google" id="ProtNLM"/>
    </source>
</evidence>